<evidence type="ECO:0000313" key="1">
    <source>
        <dbReference type="EMBL" id="QNO16543.1"/>
    </source>
</evidence>
<evidence type="ECO:0000313" key="2">
    <source>
        <dbReference type="Proteomes" id="UP000516160"/>
    </source>
</evidence>
<reference evidence="1 2" key="1">
    <citation type="submission" date="2020-07" db="EMBL/GenBank/DDBJ databases">
        <title>Alkalicella. sp. LB2 genome.</title>
        <authorList>
            <person name="Postec A."/>
            <person name="Quemeneur M."/>
        </authorList>
    </citation>
    <scope>NUCLEOTIDE SEQUENCE [LARGE SCALE GENOMIC DNA]</scope>
    <source>
        <strain evidence="1 2">LB2</strain>
    </source>
</reference>
<accession>A0A7G9WCY1</accession>
<dbReference type="AlphaFoldDB" id="A0A7G9WCY1"/>
<evidence type="ECO:0008006" key="3">
    <source>
        <dbReference type="Google" id="ProtNLM"/>
    </source>
</evidence>
<keyword evidence="2" id="KW-1185">Reference proteome</keyword>
<dbReference type="Proteomes" id="UP000516160">
    <property type="component" value="Chromosome"/>
</dbReference>
<dbReference type="KEGG" id="acae:HYG86_18070"/>
<sequence>MDFFNKVKDSVSKGVSNVSEKSTTMIESSRIKKEISALRAHKTGMLTDLGKLVYVRFSDDKLSADEIVSKCLVIQDIDENIAVKEKELQNTLNLCDCGQRFVPEAKFCAHCGKSIGEVEE</sequence>
<proteinExistence type="predicted"/>
<protein>
    <recommendedName>
        <fullName evidence="3">Zinc-ribbon domain-containing protein</fullName>
    </recommendedName>
</protein>
<name>A0A7G9WCY1_ALKCA</name>
<dbReference type="EMBL" id="CP058559">
    <property type="protein sequence ID" value="QNO16543.1"/>
    <property type="molecule type" value="Genomic_DNA"/>
</dbReference>
<dbReference type="RefSeq" id="WP_213166937.1">
    <property type="nucleotide sequence ID" value="NZ_CP058559.1"/>
</dbReference>
<gene>
    <name evidence="1" type="ORF">HYG86_18070</name>
</gene>
<organism evidence="1 2">
    <name type="scientific">Alkalicella caledoniensis</name>
    <dbReference type="NCBI Taxonomy" id="2731377"/>
    <lineage>
        <taxon>Bacteria</taxon>
        <taxon>Bacillati</taxon>
        <taxon>Bacillota</taxon>
        <taxon>Clostridia</taxon>
        <taxon>Eubacteriales</taxon>
        <taxon>Proteinivoracaceae</taxon>
        <taxon>Alkalicella</taxon>
    </lineage>
</organism>